<dbReference type="AlphaFoldDB" id="A0A1J0GKV3"/>
<accession>A0A1J0GKV3</accession>
<sequence>MLDIKPWLETISLKVAEERFLKPPPLPYIIFMEGASVSGADDKNCIADRDISIELYSLKVDHVSEILIEKLLNEKSIKYKKDRMWDDTEMWFETTYDFNFVEKF</sequence>
<dbReference type="KEGG" id="ceu:A7L45_16300"/>
<evidence type="ECO:0008006" key="3">
    <source>
        <dbReference type="Google" id="ProtNLM"/>
    </source>
</evidence>
<keyword evidence="2" id="KW-1185">Reference proteome</keyword>
<name>A0A1J0GKV3_9CLOT</name>
<evidence type="ECO:0000313" key="1">
    <source>
        <dbReference type="EMBL" id="APC41526.1"/>
    </source>
</evidence>
<dbReference type="STRING" id="1552.A7L45_16300"/>
<proteinExistence type="predicted"/>
<reference evidence="2" key="1">
    <citation type="journal article" date="2016" name="Front. Microbiol.">
        <title>Complete Genome Sequence of Clostridium estertheticum DSM 8809, a Microbe Identified in Spoiled Vacuum Packed Beef.</title>
        <authorList>
            <person name="Yu Z."/>
            <person name="Gunn L."/>
            <person name="Brennan E."/>
            <person name="Reid R."/>
            <person name="Wall P.G."/>
            <person name="Gaora O.P."/>
            <person name="Hurley D."/>
            <person name="Bolton D."/>
            <person name="Fanning S."/>
        </authorList>
    </citation>
    <scope>NUCLEOTIDE SEQUENCE [LARGE SCALE GENOMIC DNA]</scope>
    <source>
        <strain evidence="2">DSM 8809</strain>
    </source>
</reference>
<protein>
    <recommendedName>
        <fullName evidence="3">DUF3168 domain-containing protein</fullName>
    </recommendedName>
</protein>
<dbReference type="Proteomes" id="UP000182569">
    <property type="component" value="Chromosome"/>
</dbReference>
<organism evidence="1 2">
    <name type="scientific">Clostridium estertheticum subsp. estertheticum</name>
    <dbReference type="NCBI Taxonomy" id="1552"/>
    <lineage>
        <taxon>Bacteria</taxon>
        <taxon>Bacillati</taxon>
        <taxon>Bacillota</taxon>
        <taxon>Clostridia</taxon>
        <taxon>Eubacteriales</taxon>
        <taxon>Clostridiaceae</taxon>
        <taxon>Clostridium</taxon>
    </lineage>
</organism>
<dbReference type="RefSeq" id="WP_071613818.1">
    <property type="nucleotide sequence ID" value="NZ_CP015756.1"/>
</dbReference>
<gene>
    <name evidence="1" type="ORF">A7L45_16300</name>
</gene>
<dbReference type="OrthoDB" id="2061576at2"/>
<evidence type="ECO:0000313" key="2">
    <source>
        <dbReference type="Proteomes" id="UP000182569"/>
    </source>
</evidence>
<dbReference type="EMBL" id="CP015756">
    <property type="protein sequence ID" value="APC41526.1"/>
    <property type="molecule type" value="Genomic_DNA"/>
</dbReference>